<evidence type="ECO:0000259" key="2">
    <source>
        <dbReference type="Pfam" id="PF25411"/>
    </source>
</evidence>
<dbReference type="Proteomes" id="UP000672032">
    <property type="component" value="Chromosome 2"/>
</dbReference>
<evidence type="ECO:0000256" key="1">
    <source>
        <dbReference type="SAM" id="SignalP"/>
    </source>
</evidence>
<name>A0A8A3P8P5_9HELO</name>
<proteinExistence type="predicted"/>
<sequence>MKFTTAAIIAFAALSHAAALPAVAAAPAAAAPAAAADAPPAKAANGDNAVIEPATREVFSGTIQNGVMTAKPDSSVTKRDEEDLEKRVLPILILAGNTAVTVAVTTVVTEAAVYAANIIKYLPSWNAVRERFTKECTNKMWAKNRNYWAWPAAICYNKGYGLLDSKRINSFEKFRLKRGNLYTDYDCMYMSRNNSFYTWSDGGYINLAYVYAKSCKMDNSGDLHCSL</sequence>
<dbReference type="PANTHER" id="PTHR40845">
    <property type="match status" value="1"/>
</dbReference>
<feature type="domain" description="DUF7888" evidence="2">
    <location>
        <begin position="97"/>
        <end position="225"/>
    </location>
</feature>
<dbReference type="EMBL" id="CP063406">
    <property type="protein sequence ID" value="QSZ31118.1"/>
    <property type="molecule type" value="Genomic_DNA"/>
</dbReference>
<dbReference type="Pfam" id="PF25411">
    <property type="entry name" value="DUF7888"/>
    <property type="match status" value="1"/>
</dbReference>
<gene>
    <name evidence="3" type="ORF">DSL72_000681</name>
</gene>
<feature type="chain" id="PRO_5033062323" description="DUF7888 domain-containing protein" evidence="1">
    <location>
        <begin position="20"/>
        <end position="227"/>
    </location>
</feature>
<keyword evidence="1" id="KW-0732">Signal</keyword>
<dbReference type="PANTHER" id="PTHR40845:SF1">
    <property type="match status" value="1"/>
</dbReference>
<accession>A0A8A3P8P5</accession>
<protein>
    <recommendedName>
        <fullName evidence="2">DUF7888 domain-containing protein</fullName>
    </recommendedName>
</protein>
<feature type="signal peptide" evidence="1">
    <location>
        <begin position="1"/>
        <end position="19"/>
    </location>
</feature>
<keyword evidence="4" id="KW-1185">Reference proteome</keyword>
<evidence type="ECO:0000313" key="4">
    <source>
        <dbReference type="Proteomes" id="UP000672032"/>
    </source>
</evidence>
<dbReference type="InterPro" id="IPR057210">
    <property type="entry name" value="DUF7888"/>
</dbReference>
<dbReference type="OrthoDB" id="3478218at2759"/>
<reference evidence="3" key="1">
    <citation type="submission" date="2020-10" db="EMBL/GenBank/DDBJ databases">
        <title>Genome Sequence of Monilinia vaccinii-corymbosi Sheds Light on Mummy Berry Disease Infection of Blueberry and Mating Type.</title>
        <authorList>
            <person name="Yow A.G."/>
            <person name="Zhang Y."/>
            <person name="Bansal K."/>
            <person name="Eacker S.M."/>
            <person name="Sullivan S."/>
            <person name="Liachko I."/>
            <person name="Cubeta M.A."/>
            <person name="Rollins J.A."/>
            <person name="Ashrafi H."/>
        </authorList>
    </citation>
    <scope>NUCLEOTIDE SEQUENCE</scope>
    <source>
        <strain evidence="3">RL-1</strain>
    </source>
</reference>
<evidence type="ECO:0000313" key="3">
    <source>
        <dbReference type="EMBL" id="QSZ31118.1"/>
    </source>
</evidence>
<dbReference type="AlphaFoldDB" id="A0A8A3P8P5"/>
<organism evidence="3 4">
    <name type="scientific">Monilinia vaccinii-corymbosi</name>
    <dbReference type="NCBI Taxonomy" id="61207"/>
    <lineage>
        <taxon>Eukaryota</taxon>
        <taxon>Fungi</taxon>
        <taxon>Dikarya</taxon>
        <taxon>Ascomycota</taxon>
        <taxon>Pezizomycotina</taxon>
        <taxon>Leotiomycetes</taxon>
        <taxon>Helotiales</taxon>
        <taxon>Sclerotiniaceae</taxon>
        <taxon>Monilinia</taxon>
    </lineage>
</organism>